<keyword evidence="1" id="KW-1133">Transmembrane helix</keyword>
<feature type="transmembrane region" description="Helical" evidence="1">
    <location>
        <begin position="153"/>
        <end position="173"/>
    </location>
</feature>
<sequence>MGFICLIFIALIGVGIISYNNKTNNPTVVKTITDFNNAIKNNSYVNINSDDIYTLDIIENKGRSPSGSTDRKYISHYFILIEFDEKFLISKISPDDYDKLSSTKGPYTLKGQLHTFNDDDLIVIKEYLTTIDVSDYNIDLSFYLSYYSPSADLWGYLFIAFIFFSGILPITVFSMNKNNSLKDLIKYYNCDEHIILKEIDEDLKAPNLFIEEYLIITENYIIINYRSIISAFPLKALISVETTTKFGFTTFFKRFNYLALTFSYGKHYPMIFKKQSSITKIEKYLSSILMK</sequence>
<reference evidence="2 3" key="1">
    <citation type="submission" date="2016-10" db="EMBL/GenBank/DDBJ databases">
        <authorList>
            <person name="de Groot N.N."/>
        </authorList>
    </citation>
    <scope>NUCLEOTIDE SEQUENCE [LARGE SCALE GENOMIC DNA]</scope>
    <source>
        <strain evidence="2 3">DSM 12271</strain>
    </source>
</reference>
<dbReference type="Proteomes" id="UP000198619">
    <property type="component" value="Unassembled WGS sequence"/>
</dbReference>
<evidence type="ECO:0000313" key="2">
    <source>
        <dbReference type="EMBL" id="SFB40476.1"/>
    </source>
</evidence>
<name>A0A1I1ASS3_9CLOT</name>
<dbReference type="AlphaFoldDB" id="A0A1I1ASS3"/>
<keyword evidence="3" id="KW-1185">Reference proteome</keyword>
<evidence type="ECO:0000313" key="3">
    <source>
        <dbReference type="Proteomes" id="UP000198619"/>
    </source>
</evidence>
<evidence type="ECO:0000256" key="1">
    <source>
        <dbReference type="SAM" id="Phobius"/>
    </source>
</evidence>
<dbReference type="OrthoDB" id="1904403at2"/>
<accession>A0A1I1ASS3</accession>
<keyword evidence="1" id="KW-0472">Membrane</keyword>
<organism evidence="2 3">
    <name type="scientific">Clostridium frigidicarnis</name>
    <dbReference type="NCBI Taxonomy" id="84698"/>
    <lineage>
        <taxon>Bacteria</taxon>
        <taxon>Bacillati</taxon>
        <taxon>Bacillota</taxon>
        <taxon>Clostridia</taxon>
        <taxon>Eubacteriales</taxon>
        <taxon>Clostridiaceae</taxon>
        <taxon>Clostridium</taxon>
    </lineage>
</organism>
<gene>
    <name evidence="2" type="ORF">SAMN04488528_104412</name>
</gene>
<dbReference type="EMBL" id="FOKI01000044">
    <property type="protein sequence ID" value="SFB40476.1"/>
    <property type="molecule type" value="Genomic_DNA"/>
</dbReference>
<protein>
    <submittedName>
        <fullName evidence="2">Uncharacterized protein</fullName>
    </submittedName>
</protein>
<keyword evidence="1" id="KW-0812">Transmembrane</keyword>
<proteinExistence type="predicted"/>